<accession>A0A386H4L3</accession>
<dbReference type="PROSITE" id="PS01311">
    <property type="entry name" value="LGT"/>
    <property type="match status" value="1"/>
</dbReference>
<dbReference type="Proteomes" id="UP000266301">
    <property type="component" value="Chromosome"/>
</dbReference>
<dbReference type="HAMAP" id="MF_01147">
    <property type="entry name" value="Lgt"/>
    <property type="match status" value="1"/>
</dbReference>
<keyword evidence="5 7" id="KW-1133">Transmembrane helix</keyword>
<feature type="transmembrane region" description="Helical" evidence="7">
    <location>
        <begin position="13"/>
        <end position="32"/>
    </location>
</feature>
<reference evidence="8 9" key="1">
    <citation type="journal article" date="2019" name="Int. J. Syst. Evol. Microbiol.">
        <title>Clostridium fermenticellae sp. nov., isolated from the mud in a fermentation cellar for the production of the Chinese liquor, baijiu.</title>
        <authorList>
            <person name="Xu P.X."/>
            <person name="Chai L.J."/>
            <person name="Qiu T."/>
            <person name="Zhang X.J."/>
            <person name="Lu Z.M."/>
            <person name="Xiao C."/>
            <person name="Wang S.T."/>
            <person name="Shen C.H."/>
            <person name="Shi J.S."/>
            <person name="Xu Z.H."/>
        </authorList>
    </citation>
    <scope>NUCLEOTIDE SEQUENCE [LARGE SCALE GENOMIC DNA]</scope>
    <source>
        <strain evidence="8 9">JN500901</strain>
    </source>
</reference>
<sequence length="260" mass="29736">MNPIAFSILGLDIRWYGIFIAAGILIGIFIAEYTCKVRNLSYDILLDIVLISLPISIIGARAYYVLFNLKDYDSLISAINIRRGGLAIHGGLLFGLTTALLYCKYRKINFLEYADTAAPSIILAQALGRWGNFFNGEAHGKIVSYNFISHFPAFIQHGMFIDGNYYNPTFLYESIWNILVFIILIQLIKKFKNRGLILFSYIGLYSIGRFFVEGMRTDSLLLGSIRMAQLVSFIGIIIWVIFLIYTYKKNGFQKNYRVYK</sequence>
<dbReference type="Pfam" id="PF01790">
    <property type="entry name" value="LGT"/>
    <property type="match status" value="1"/>
</dbReference>
<dbReference type="AlphaFoldDB" id="A0A386H4L3"/>
<dbReference type="NCBIfam" id="TIGR00544">
    <property type="entry name" value="lgt"/>
    <property type="match status" value="1"/>
</dbReference>
<comment type="subcellular location">
    <subcellularLocation>
        <location evidence="7">Cell membrane</location>
        <topology evidence="7">Multi-pass membrane protein</topology>
    </subcellularLocation>
</comment>
<dbReference type="UniPathway" id="UPA00664"/>
<proteinExistence type="inferred from homology"/>
<keyword evidence="2 7" id="KW-1003">Cell membrane</keyword>
<keyword evidence="6 7" id="KW-0472">Membrane</keyword>
<dbReference type="KEGG" id="cfer:D4Z93_08015"/>
<evidence type="ECO:0000256" key="1">
    <source>
        <dbReference type="ARBA" id="ARBA00007150"/>
    </source>
</evidence>
<keyword evidence="3 7" id="KW-0808">Transferase</keyword>
<feature type="transmembrane region" description="Helical" evidence="7">
    <location>
        <begin position="44"/>
        <end position="66"/>
    </location>
</feature>
<gene>
    <name evidence="7" type="primary">lgt</name>
    <name evidence="8" type="ORF">D4Z93_08015</name>
</gene>
<comment type="pathway">
    <text evidence="7">Protein modification; lipoprotein biosynthesis (diacylglyceryl transfer).</text>
</comment>
<organism evidence="8 9">
    <name type="scientific">Clostridium fermenticellae</name>
    <dbReference type="NCBI Taxonomy" id="2068654"/>
    <lineage>
        <taxon>Bacteria</taxon>
        <taxon>Bacillati</taxon>
        <taxon>Bacillota</taxon>
        <taxon>Clostridia</taxon>
        <taxon>Eubacteriales</taxon>
        <taxon>Clostridiaceae</taxon>
        <taxon>Clostridium</taxon>
    </lineage>
</organism>
<evidence type="ECO:0000256" key="7">
    <source>
        <dbReference type="HAMAP-Rule" id="MF_01147"/>
    </source>
</evidence>
<dbReference type="GO" id="GO:0008961">
    <property type="term" value="F:phosphatidylglycerol-prolipoprotein diacylglyceryl transferase activity"/>
    <property type="evidence" value="ECO:0007669"/>
    <property type="project" value="UniProtKB-UniRule"/>
</dbReference>
<evidence type="ECO:0000256" key="6">
    <source>
        <dbReference type="ARBA" id="ARBA00023136"/>
    </source>
</evidence>
<evidence type="ECO:0000256" key="4">
    <source>
        <dbReference type="ARBA" id="ARBA00022692"/>
    </source>
</evidence>
<keyword evidence="8" id="KW-0328">Glycosyltransferase</keyword>
<comment type="function">
    <text evidence="7">Catalyzes the transfer of the diacylglyceryl group from phosphatidylglycerol to the sulfhydryl group of the N-terminal cysteine of a prolipoprotein, the first step in the formation of mature lipoproteins.</text>
</comment>
<comment type="similarity">
    <text evidence="1 7">Belongs to the Lgt family.</text>
</comment>
<dbReference type="EC" id="2.5.1.145" evidence="7"/>
<keyword evidence="4 7" id="KW-0812">Transmembrane</keyword>
<dbReference type="OrthoDB" id="871140at2"/>
<dbReference type="PANTHER" id="PTHR30589">
    <property type="entry name" value="PROLIPOPROTEIN DIACYLGLYCERYL TRANSFERASE"/>
    <property type="match status" value="1"/>
</dbReference>
<feature type="transmembrane region" description="Helical" evidence="7">
    <location>
        <begin position="224"/>
        <end position="247"/>
    </location>
</feature>
<evidence type="ECO:0000256" key="2">
    <source>
        <dbReference type="ARBA" id="ARBA00022475"/>
    </source>
</evidence>
<keyword evidence="9" id="KW-1185">Reference proteome</keyword>
<name>A0A386H4L3_9CLOT</name>
<evidence type="ECO:0000256" key="5">
    <source>
        <dbReference type="ARBA" id="ARBA00022989"/>
    </source>
</evidence>
<dbReference type="InterPro" id="IPR001640">
    <property type="entry name" value="Lgt"/>
</dbReference>
<dbReference type="GO" id="GO:0042158">
    <property type="term" value="P:lipoprotein biosynthetic process"/>
    <property type="evidence" value="ECO:0007669"/>
    <property type="project" value="UniProtKB-UniRule"/>
</dbReference>
<comment type="catalytic activity">
    <reaction evidence="7">
        <text>L-cysteinyl-[prolipoprotein] + a 1,2-diacyl-sn-glycero-3-phospho-(1'-sn-glycerol) = an S-1,2-diacyl-sn-glyceryl-L-cysteinyl-[prolipoprotein] + sn-glycerol 1-phosphate + H(+)</text>
        <dbReference type="Rhea" id="RHEA:56712"/>
        <dbReference type="Rhea" id="RHEA-COMP:14679"/>
        <dbReference type="Rhea" id="RHEA-COMP:14680"/>
        <dbReference type="ChEBI" id="CHEBI:15378"/>
        <dbReference type="ChEBI" id="CHEBI:29950"/>
        <dbReference type="ChEBI" id="CHEBI:57685"/>
        <dbReference type="ChEBI" id="CHEBI:64716"/>
        <dbReference type="ChEBI" id="CHEBI:140658"/>
        <dbReference type="EC" id="2.5.1.145"/>
    </reaction>
</comment>
<dbReference type="EMBL" id="CP032416">
    <property type="protein sequence ID" value="AYD40473.1"/>
    <property type="molecule type" value="Genomic_DNA"/>
</dbReference>
<protein>
    <recommendedName>
        <fullName evidence="7">Phosphatidylglycerol--prolipoprotein diacylglyceryl transferase</fullName>
        <ecNumber evidence="7">2.5.1.145</ecNumber>
    </recommendedName>
</protein>
<evidence type="ECO:0000313" key="8">
    <source>
        <dbReference type="EMBL" id="AYD40473.1"/>
    </source>
</evidence>
<feature type="transmembrane region" description="Helical" evidence="7">
    <location>
        <begin position="86"/>
        <end position="103"/>
    </location>
</feature>
<dbReference type="GO" id="GO:0005886">
    <property type="term" value="C:plasma membrane"/>
    <property type="evidence" value="ECO:0007669"/>
    <property type="project" value="UniProtKB-SubCell"/>
</dbReference>
<keyword evidence="8" id="KW-0449">Lipoprotein</keyword>
<evidence type="ECO:0000256" key="3">
    <source>
        <dbReference type="ARBA" id="ARBA00022679"/>
    </source>
</evidence>
<feature type="transmembrane region" description="Helical" evidence="7">
    <location>
        <begin position="195"/>
        <end position="212"/>
    </location>
</feature>
<evidence type="ECO:0000313" key="9">
    <source>
        <dbReference type="Proteomes" id="UP000266301"/>
    </source>
</evidence>
<feature type="transmembrane region" description="Helical" evidence="7">
    <location>
        <begin position="169"/>
        <end position="188"/>
    </location>
</feature>
<dbReference type="RefSeq" id="WP_119972266.1">
    <property type="nucleotide sequence ID" value="NZ_CP032416.1"/>
</dbReference>
<dbReference type="PANTHER" id="PTHR30589:SF0">
    <property type="entry name" value="PHOSPHATIDYLGLYCEROL--PROLIPOPROTEIN DIACYLGLYCERYL TRANSFERASE"/>
    <property type="match status" value="1"/>
</dbReference>
<feature type="binding site" evidence="7">
    <location>
        <position position="129"/>
    </location>
    <ligand>
        <name>a 1,2-diacyl-sn-glycero-3-phospho-(1'-sn-glycerol)</name>
        <dbReference type="ChEBI" id="CHEBI:64716"/>
    </ligand>
</feature>